<dbReference type="AlphaFoldDB" id="A0A438FNW1"/>
<dbReference type="InterPro" id="IPR025724">
    <property type="entry name" value="GAG-pre-integrase_dom"/>
</dbReference>
<dbReference type="InterPro" id="IPR043502">
    <property type="entry name" value="DNA/RNA_pol_sf"/>
</dbReference>
<sequence>MRDSNLPHYSGFQGSTSNGMTKVTNVKQIWVKKSELNCLVVHTALRASELHSWYFDSGCSRHMTGNRSFFTNFTEFDGGNVTFGDDNVASVKGKDTICAPGIPNLEEVLYVEGLKANLISISQICDKKFNVQFSQNLCKVFDLNGNCVMIGLRTSDNCYAVCQNPSTSFSYSLVCGSSKIESIDLWHRRLGHLNYRDLMKVANNEVIKGIPKLGKPSNPICGPCQKGKQTRRGKKCILVMVDDYSRYAWVAFLRDKSEAFINFKDIGIKHEFSTPKTPQQNGVVERKNRVLQEMARTMLNQHELPTHFWAEAINIACYTSNRTHMCPHTRKTCYELWKGKKPSVKYFRVFGSRCYVLKDHENLGKFESKSEEGIFLGYSSKSRAYRVYILSSKCMVESINVIVDDIGSRSRECDDDRIDVSKDIEVIEEKSEDEKLSEDEEKKGEQGKKGDRGRIEPSKKNKSRVPTNHPLSNVIGNYEDNMVTRRQSKLNEVSCSRFKQIEGIDFDETFALVARLESIRILLVVACVWKFKLFQMDVKSAFLNGILNEEVYEEQPKGFQDPRYPNHVYRLRKALYGLKQAPRAWHERLTFYLLKKGFIRGGADRTLFIRRNDEVFLVAQIYVDDIVFGSTSSECALDFAKEMKSEFEMSMVGELTYFLGFQVKQLKDGIFLSQSKYARELVKKFGLESTKHFRTPMPTNLKLSKDESGKWVEETLYRSMIGSLLYLTASRLDIAFSVGLCARYQACPKESHLIALKRIIRYIAGTLELGLWYPFDTNSHVACYTDADWAGNVDDRKNTSGGCFYIGNCLVAW</sequence>
<dbReference type="InterPro" id="IPR001584">
    <property type="entry name" value="Integrase_cat-core"/>
</dbReference>
<dbReference type="GO" id="GO:0003676">
    <property type="term" value="F:nucleic acid binding"/>
    <property type="evidence" value="ECO:0007669"/>
    <property type="project" value="InterPro"/>
</dbReference>
<evidence type="ECO:0000256" key="2">
    <source>
        <dbReference type="ARBA" id="ARBA00022723"/>
    </source>
</evidence>
<evidence type="ECO:0000313" key="8">
    <source>
        <dbReference type="Proteomes" id="UP000288805"/>
    </source>
</evidence>
<dbReference type="GO" id="GO:0006508">
    <property type="term" value="P:proteolysis"/>
    <property type="evidence" value="ECO:0007669"/>
    <property type="project" value="UniProtKB-KW"/>
</dbReference>
<dbReference type="SUPFAM" id="SSF53098">
    <property type="entry name" value="Ribonuclease H-like"/>
    <property type="match status" value="1"/>
</dbReference>
<keyword evidence="4" id="KW-0378">Hydrolase</keyword>
<evidence type="ECO:0000313" key="7">
    <source>
        <dbReference type="EMBL" id="RVW61649.1"/>
    </source>
</evidence>
<feature type="domain" description="Integrase catalytic" evidence="6">
    <location>
        <begin position="239"/>
        <end position="341"/>
    </location>
</feature>
<reference evidence="7 8" key="1">
    <citation type="journal article" date="2018" name="PLoS Genet.">
        <title>Population sequencing reveals clonal diversity and ancestral inbreeding in the grapevine cultivar Chardonnay.</title>
        <authorList>
            <person name="Roach M.J."/>
            <person name="Johnson D.L."/>
            <person name="Bohlmann J."/>
            <person name="van Vuuren H.J."/>
            <person name="Jones S.J."/>
            <person name="Pretorius I.S."/>
            <person name="Schmidt S.A."/>
            <person name="Borneman A.R."/>
        </authorList>
    </citation>
    <scope>NUCLEOTIDE SEQUENCE [LARGE SCALE GENOMIC DNA]</scope>
    <source>
        <strain evidence="8">cv. Chardonnay</strain>
        <tissue evidence="7">Leaf</tissue>
    </source>
</reference>
<organism evidence="7 8">
    <name type="scientific">Vitis vinifera</name>
    <name type="common">Grape</name>
    <dbReference type="NCBI Taxonomy" id="29760"/>
    <lineage>
        <taxon>Eukaryota</taxon>
        <taxon>Viridiplantae</taxon>
        <taxon>Streptophyta</taxon>
        <taxon>Embryophyta</taxon>
        <taxon>Tracheophyta</taxon>
        <taxon>Spermatophyta</taxon>
        <taxon>Magnoliopsida</taxon>
        <taxon>eudicotyledons</taxon>
        <taxon>Gunneridae</taxon>
        <taxon>Pentapetalae</taxon>
        <taxon>rosids</taxon>
        <taxon>Vitales</taxon>
        <taxon>Vitaceae</taxon>
        <taxon>Viteae</taxon>
        <taxon>Vitis</taxon>
    </lineage>
</organism>
<dbReference type="GO" id="GO:0015074">
    <property type="term" value="P:DNA integration"/>
    <property type="evidence" value="ECO:0007669"/>
    <property type="project" value="InterPro"/>
</dbReference>
<keyword evidence="2" id="KW-0479">Metal-binding</keyword>
<dbReference type="Gene3D" id="3.30.420.10">
    <property type="entry name" value="Ribonuclease H-like superfamily/Ribonuclease H"/>
    <property type="match status" value="2"/>
</dbReference>
<dbReference type="Pfam" id="PF07727">
    <property type="entry name" value="RVT_2"/>
    <property type="match status" value="1"/>
</dbReference>
<dbReference type="PROSITE" id="PS50994">
    <property type="entry name" value="INTEGRASE"/>
    <property type="match status" value="1"/>
</dbReference>
<evidence type="ECO:0000256" key="4">
    <source>
        <dbReference type="ARBA" id="ARBA00022801"/>
    </source>
</evidence>
<dbReference type="Pfam" id="PF22936">
    <property type="entry name" value="Pol_BBD"/>
    <property type="match status" value="1"/>
</dbReference>
<dbReference type="InterPro" id="IPR054722">
    <property type="entry name" value="PolX-like_BBD"/>
</dbReference>
<dbReference type="Pfam" id="PF13976">
    <property type="entry name" value="gag_pre-integrs"/>
    <property type="match status" value="1"/>
</dbReference>
<dbReference type="PANTHER" id="PTHR42648">
    <property type="entry name" value="TRANSPOSASE, PUTATIVE-RELATED"/>
    <property type="match status" value="1"/>
</dbReference>
<dbReference type="SUPFAM" id="SSF56672">
    <property type="entry name" value="DNA/RNA polymerases"/>
    <property type="match status" value="1"/>
</dbReference>
<evidence type="ECO:0000256" key="1">
    <source>
        <dbReference type="ARBA" id="ARBA00022670"/>
    </source>
</evidence>
<evidence type="ECO:0000256" key="5">
    <source>
        <dbReference type="SAM" id="MobiDB-lite"/>
    </source>
</evidence>
<evidence type="ECO:0000256" key="3">
    <source>
        <dbReference type="ARBA" id="ARBA00022750"/>
    </source>
</evidence>
<dbReference type="EMBL" id="QGNW01000818">
    <property type="protein sequence ID" value="RVW61649.1"/>
    <property type="molecule type" value="Genomic_DNA"/>
</dbReference>
<feature type="region of interest" description="Disordered" evidence="5">
    <location>
        <begin position="430"/>
        <end position="472"/>
    </location>
</feature>
<dbReference type="InterPro" id="IPR013103">
    <property type="entry name" value="RVT_2"/>
</dbReference>
<feature type="compositionally biased region" description="Basic and acidic residues" evidence="5">
    <location>
        <begin position="430"/>
        <end position="459"/>
    </location>
</feature>
<gene>
    <name evidence="7" type="primary">POLX_660</name>
    <name evidence="7" type="ORF">CK203_066148</name>
</gene>
<evidence type="ECO:0000259" key="6">
    <source>
        <dbReference type="PROSITE" id="PS50994"/>
    </source>
</evidence>
<dbReference type="InterPro" id="IPR036397">
    <property type="entry name" value="RNaseH_sf"/>
</dbReference>
<protein>
    <submittedName>
        <fullName evidence="7">Retrovirus-related Pol polyprotein from transposon TNT 1-94</fullName>
    </submittedName>
</protein>
<dbReference type="Proteomes" id="UP000288805">
    <property type="component" value="Unassembled WGS sequence"/>
</dbReference>
<proteinExistence type="predicted"/>
<dbReference type="InterPro" id="IPR012337">
    <property type="entry name" value="RNaseH-like_sf"/>
</dbReference>
<keyword evidence="1" id="KW-0645">Protease</keyword>
<dbReference type="Pfam" id="PF25597">
    <property type="entry name" value="SH3_retrovirus"/>
    <property type="match status" value="1"/>
</dbReference>
<dbReference type="GO" id="GO:0046872">
    <property type="term" value="F:metal ion binding"/>
    <property type="evidence" value="ECO:0007669"/>
    <property type="project" value="UniProtKB-KW"/>
</dbReference>
<dbReference type="InterPro" id="IPR039537">
    <property type="entry name" value="Retrotran_Ty1/copia-like"/>
</dbReference>
<name>A0A438FNW1_VITVI</name>
<accession>A0A438FNW1</accession>
<dbReference type="PANTHER" id="PTHR42648:SF21">
    <property type="entry name" value="CYSTEINE-RICH RLK (RECEPTOR-LIKE PROTEIN KINASE) 8"/>
    <property type="match status" value="1"/>
</dbReference>
<dbReference type="GO" id="GO:0004190">
    <property type="term" value="F:aspartic-type endopeptidase activity"/>
    <property type="evidence" value="ECO:0007669"/>
    <property type="project" value="UniProtKB-KW"/>
</dbReference>
<comment type="caution">
    <text evidence="7">The sequence shown here is derived from an EMBL/GenBank/DDBJ whole genome shotgun (WGS) entry which is preliminary data.</text>
</comment>
<dbReference type="InterPro" id="IPR057670">
    <property type="entry name" value="SH3_retrovirus"/>
</dbReference>
<keyword evidence="3" id="KW-0064">Aspartyl protease</keyword>